<dbReference type="AlphaFoldDB" id="A0A7W8QIY7"/>
<proteinExistence type="predicted"/>
<name>A0A7W8QIY7_9ACTN</name>
<keyword evidence="2" id="KW-1185">Reference proteome</keyword>
<comment type="caution">
    <text evidence="1">The sequence shown here is derived from an EMBL/GenBank/DDBJ whole genome shotgun (WGS) entry which is preliminary data.</text>
</comment>
<sequence>MPPRLPDDVRAAILDDIRAGGTCRGIARKHGVGPATVASIAKENGLNGAFERTQTEAATRAKTADNRARRAALSAGLLEDAERLRERAWEPYTHYVAGKAGAERVTLELPPLSEVRNAYAAIGISVDKHVALERIDSDSGAGAAASMLGGIADALAAAAEALDGEEPAEEG</sequence>
<dbReference type="Proteomes" id="UP000572635">
    <property type="component" value="Unassembled WGS sequence"/>
</dbReference>
<dbReference type="RefSeq" id="WP_184390922.1">
    <property type="nucleotide sequence ID" value="NZ_JACHDB010000001.1"/>
</dbReference>
<reference evidence="1 2" key="1">
    <citation type="submission" date="2020-08" db="EMBL/GenBank/DDBJ databases">
        <title>Sequencing the genomes of 1000 actinobacteria strains.</title>
        <authorList>
            <person name="Klenk H.-P."/>
        </authorList>
    </citation>
    <scope>NUCLEOTIDE SEQUENCE [LARGE SCALE GENOMIC DNA]</scope>
    <source>
        <strain evidence="1 2">DSM 44551</strain>
    </source>
</reference>
<evidence type="ECO:0000313" key="2">
    <source>
        <dbReference type="Proteomes" id="UP000572635"/>
    </source>
</evidence>
<dbReference type="EMBL" id="JACHDB010000001">
    <property type="protein sequence ID" value="MBB5431338.1"/>
    <property type="molecule type" value="Genomic_DNA"/>
</dbReference>
<gene>
    <name evidence="1" type="ORF">HDA36_001422</name>
</gene>
<accession>A0A7W8QIY7</accession>
<organism evidence="1 2">
    <name type="scientific">Nocardiopsis composta</name>
    <dbReference type="NCBI Taxonomy" id="157465"/>
    <lineage>
        <taxon>Bacteria</taxon>
        <taxon>Bacillati</taxon>
        <taxon>Actinomycetota</taxon>
        <taxon>Actinomycetes</taxon>
        <taxon>Streptosporangiales</taxon>
        <taxon>Nocardiopsidaceae</taxon>
        <taxon>Nocardiopsis</taxon>
    </lineage>
</organism>
<evidence type="ECO:0000313" key="1">
    <source>
        <dbReference type="EMBL" id="MBB5431338.1"/>
    </source>
</evidence>
<protein>
    <submittedName>
        <fullName evidence="1">Transposase-like protein</fullName>
    </submittedName>
</protein>